<evidence type="ECO:0000256" key="2">
    <source>
        <dbReference type="SAM" id="SignalP"/>
    </source>
</evidence>
<evidence type="ECO:0000256" key="1">
    <source>
        <dbReference type="SAM" id="MobiDB-lite"/>
    </source>
</evidence>
<dbReference type="InterPro" id="IPR003646">
    <property type="entry name" value="SH3-like_bac-type"/>
</dbReference>
<name>A0A542TIQ8_9ACTN</name>
<feature type="chain" id="PRO_5022043324" evidence="2">
    <location>
        <begin position="27"/>
        <end position="199"/>
    </location>
</feature>
<reference evidence="4 5" key="1">
    <citation type="submission" date="2019-06" db="EMBL/GenBank/DDBJ databases">
        <title>Sequencing the genomes of 1000 actinobacteria strains.</title>
        <authorList>
            <person name="Klenk H.-P."/>
        </authorList>
    </citation>
    <scope>NUCLEOTIDE SEQUENCE [LARGE SCALE GENOMIC DNA]</scope>
    <source>
        <strain evidence="4 5">DSM 41929</strain>
    </source>
</reference>
<comment type="caution">
    <text evidence="4">The sequence shown here is derived from an EMBL/GenBank/DDBJ whole genome shotgun (WGS) entry which is preliminary data.</text>
</comment>
<sequence length="199" mass="22858">MIRRTLQSGLLAAVAVLALLPTAAGAATADAATQRPVPGTTAQHQVHRAHRTAGRVHHRRYVTHHRHHRAHLRTHHARRAHRIHRLPARRAAYFMPRTAAYRLAMHRLQYRLAVQWMTHRHIQPLTGRVATRHTVLNVRSGPGTGYRVIGHRQRGRVLTLTCRTRGSWVHGNRTWYRLPHHAGYVSAHYIRPARSVPWC</sequence>
<dbReference type="Proteomes" id="UP000318103">
    <property type="component" value="Unassembled WGS sequence"/>
</dbReference>
<protein>
    <submittedName>
        <fullName evidence="4">SH3 domain-containing protein</fullName>
    </submittedName>
</protein>
<accession>A0A542TIQ8</accession>
<evidence type="ECO:0000259" key="3">
    <source>
        <dbReference type="Pfam" id="PF08239"/>
    </source>
</evidence>
<evidence type="ECO:0000313" key="5">
    <source>
        <dbReference type="Proteomes" id="UP000318103"/>
    </source>
</evidence>
<evidence type="ECO:0000313" key="4">
    <source>
        <dbReference type="EMBL" id="TQK86715.1"/>
    </source>
</evidence>
<gene>
    <name evidence="4" type="ORF">FB563_6866</name>
</gene>
<dbReference type="RefSeq" id="WP_055704108.1">
    <property type="nucleotide sequence ID" value="NZ_JBPJFI010000001.1"/>
</dbReference>
<proteinExistence type="predicted"/>
<keyword evidence="2" id="KW-0732">Signal</keyword>
<feature type="region of interest" description="Disordered" evidence="1">
    <location>
        <begin position="28"/>
        <end position="52"/>
    </location>
</feature>
<feature type="domain" description="SH3b" evidence="3">
    <location>
        <begin position="135"/>
        <end position="190"/>
    </location>
</feature>
<feature type="signal peptide" evidence="2">
    <location>
        <begin position="1"/>
        <end position="26"/>
    </location>
</feature>
<organism evidence="4 5">
    <name type="scientific">Streptomyces puniciscabiei</name>
    <dbReference type="NCBI Taxonomy" id="164348"/>
    <lineage>
        <taxon>Bacteria</taxon>
        <taxon>Bacillati</taxon>
        <taxon>Actinomycetota</taxon>
        <taxon>Actinomycetes</taxon>
        <taxon>Kitasatosporales</taxon>
        <taxon>Streptomycetaceae</taxon>
        <taxon>Streptomyces</taxon>
    </lineage>
</organism>
<dbReference type="Gene3D" id="2.30.30.40">
    <property type="entry name" value="SH3 Domains"/>
    <property type="match status" value="1"/>
</dbReference>
<dbReference type="AlphaFoldDB" id="A0A542TIQ8"/>
<keyword evidence="5" id="KW-1185">Reference proteome</keyword>
<dbReference type="Pfam" id="PF08239">
    <property type="entry name" value="SH3_3"/>
    <property type="match status" value="1"/>
</dbReference>
<dbReference type="EMBL" id="VFNX01000002">
    <property type="protein sequence ID" value="TQK86715.1"/>
    <property type="molecule type" value="Genomic_DNA"/>
</dbReference>